<dbReference type="InterPro" id="IPR011990">
    <property type="entry name" value="TPR-like_helical_dom_sf"/>
</dbReference>
<feature type="domain" description="DUF5107" evidence="2">
    <location>
        <begin position="108"/>
        <end position="296"/>
    </location>
</feature>
<dbReference type="EMBL" id="CP031320">
    <property type="protein sequence ID" value="AXK31443.1"/>
    <property type="molecule type" value="Genomic_DNA"/>
</dbReference>
<feature type="region of interest" description="Disordered" evidence="1">
    <location>
        <begin position="487"/>
        <end position="506"/>
    </location>
</feature>
<gene>
    <name evidence="3" type="ORF">DVA86_01065</name>
</gene>
<dbReference type="SUPFAM" id="SSF48452">
    <property type="entry name" value="TPR-like"/>
    <property type="match status" value="1"/>
</dbReference>
<dbReference type="KEGG" id="sarm:DVA86_01065"/>
<evidence type="ECO:0000313" key="4">
    <source>
        <dbReference type="Proteomes" id="UP000254425"/>
    </source>
</evidence>
<dbReference type="Proteomes" id="UP000254425">
    <property type="component" value="Chromosome"/>
</dbReference>
<keyword evidence="4" id="KW-1185">Reference proteome</keyword>
<evidence type="ECO:0000259" key="2">
    <source>
        <dbReference type="Pfam" id="PF17128"/>
    </source>
</evidence>
<accession>A0A345XIH7</accession>
<evidence type="ECO:0000313" key="3">
    <source>
        <dbReference type="EMBL" id="AXK31443.1"/>
    </source>
</evidence>
<proteinExistence type="predicted"/>
<feature type="region of interest" description="Disordered" evidence="1">
    <location>
        <begin position="17"/>
        <end position="58"/>
    </location>
</feature>
<evidence type="ECO:0000256" key="1">
    <source>
        <dbReference type="SAM" id="MobiDB-lite"/>
    </source>
</evidence>
<dbReference type="Pfam" id="PF17128">
    <property type="entry name" value="DUF5107"/>
    <property type="match status" value="1"/>
</dbReference>
<name>A0A345XIH7_9ACTN</name>
<feature type="region of interest" description="Disordered" evidence="1">
    <location>
        <begin position="360"/>
        <end position="406"/>
    </location>
</feature>
<feature type="region of interest" description="Disordered" evidence="1">
    <location>
        <begin position="285"/>
        <end position="306"/>
    </location>
</feature>
<protein>
    <submittedName>
        <fullName evidence="3">DUF5107 domain-containing protein</fullName>
    </submittedName>
</protein>
<dbReference type="AlphaFoldDB" id="A0A345XIH7"/>
<sequence>MLLIAYPYLSPSGLFRPRPRPIVSLPPRAGAPPPRPGDGDHRRHKSAAGGGGSPVNTSLRVSTVRLPAAAIGTEGHLPLLGPPDPPADLPATAASLAAEAAYGRPRTLLPYGPQNGHARTARRRGLPVVVLENDVLTATFVPSLGGRLWSLVHRPAERELLHRPAVLRPVNMALRGAWVPGGVEWNFGVSGARWPLTCAPLHAVRLALRDGTPVLRMYEFERLRRVLLVIDAWLPEGSPVLLVRIAIRNPGPDTVPVSWWSATAVPERPDVRVLAPADHAFRHDRGGRLRRAPFAPPGGAADRSYPGRQRAAGEHFFDIGRDQRPWTAALDGTGRGLVQLSTGRLRGRKLFHWGADAGTDAATGADARTEAGGGTGARAGTEAGRRTEADAGTSRTSRTEACADLSDGGDGRWLELQAGLTRAQSEHAPLPPYTEWMWAEAYGPLAVQPALVHGDWGVARRAAARAAERLVPPAVLDEAAGVRPVTAGGHPYGARGGRGRAARHGGPRVLSTGSGWGALETAAEFLPPLPGLPFGSVQREQRPWLKLLTSGRLPVQDPPARPVTGRVWRTLLERHPCDWHARYHLGLVRHADGDTDGARRAWQQSVDAGRNPWSLRCLAVLAARTGDAGGAAVLLTEAHRLRPALTELTVETLRALLDAHRPDEALDLLPADVVHDRNADPRLRLLAAEAALLTGGRTPARILPEDGIFLRSGGAG</sequence>
<reference evidence="3 4" key="1">
    <citation type="submission" date="2018-07" db="EMBL/GenBank/DDBJ databases">
        <title>Draft genome of the type strain Streptomyces armeniacus ATCC 15676.</title>
        <authorList>
            <person name="Labana P."/>
            <person name="Gosse J.T."/>
            <person name="Boddy C.N."/>
        </authorList>
    </citation>
    <scope>NUCLEOTIDE SEQUENCE [LARGE SCALE GENOMIC DNA]</scope>
    <source>
        <strain evidence="3 4">ATCC 15676</strain>
    </source>
</reference>
<dbReference type="Gene3D" id="1.25.40.10">
    <property type="entry name" value="Tetratricopeptide repeat domain"/>
    <property type="match status" value="1"/>
</dbReference>
<dbReference type="InterPro" id="IPR033396">
    <property type="entry name" value="DUF5107"/>
</dbReference>
<feature type="compositionally biased region" description="Basic residues" evidence="1">
    <location>
        <begin position="497"/>
        <end position="506"/>
    </location>
</feature>
<organism evidence="3 4">
    <name type="scientific">Streptomyces armeniacus</name>
    <dbReference type="NCBI Taxonomy" id="83291"/>
    <lineage>
        <taxon>Bacteria</taxon>
        <taxon>Bacillati</taxon>
        <taxon>Actinomycetota</taxon>
        <taxon>Actinomycetes</taxon>
        <taxon>Kitasatosporales</taxon>
        <taxon>Streptomycetaceae</taxon>
        <taxon>Streptomyces</taxon>
    </lineage>
</organism>